<reference evidence="7 8" key="1">
    <citation type="submission" date="2020-07" db="EMBL/GenBank/DDBJ databases">
        <title>Halieaceae bacterium, F7430, whole genome shotgun sequencing project.</title>
        <authorList>
            <person name="Jiang S."/>
            <person name="Liu Z.W."/>
            <person name="Du Z.J."/>
        </authorList>
    </citation>
    <scope>NUCLEOTIDE SEQUENCE [LARGE SCALE GENOMIC DNA]</scope>
    <source>
        <strain evidence="7 8">F7430</strain>
    </source>
</reference>
<dbReference type="PANTHER" id="PTHR44757:SF4">
    <property type="entry name" value="DIGUANYLATE CYCLASE DGCE-RELATED"/>
    <property type="match status" value="1"/>
</dbReference>
<dbReference type="Gene3D" id="3.20.20.450">
    <property type="entry name" value="EAL domain"/>
    <property type="match status" value="1"/>
</dbReference>
<dbReference type="PROSITE" id="PS50113">
    <property type="entry name" value="PAC"/>
    <property type="match status" value="1"/>
</dbReference>
<dbReference type="SMART" id="SM00091">
    <property type="entry name" value="PAS"/>
    <property type="match status" value="1"/>
</dbReference>
<organism evidence="7 8">
    <name type="scientific">Sediminihaliea albiluteola</name>
    <dbReference type="NCBI Taxonomy" id="2758564"/>
    <lineage>
        <taxon>Bacteria</taxon>
        <taxon>Pseudomonadati</taxon>
        <taxon>Pseudomonadota</taxon>
        <taxon>Gammaproteobacteria</taxon>
        <taxon>Cellvibrionales</taxon>
        <taxon>Halieaceae</taxon>
        <taxon>Sediminihaliea</taxon>
    </lineage>
</organism>
<dbReference type="InterPro" id="IPR052155">
    <property type="entry name" value="Biofilm_reg_signaling"/>
</dbReference>
<dbReference type="PROSITE" id="PS50883">
    <property type="entry name" value="EAL"/>
    <property type="match status" value="1"/>
</dbReference>
<feature type="transmembrane region" description="Helical" evidence="2">
    <location>
        <begin position="16"/>
        <end position="38"/>
    </location>
</feature>
<evidence type="ECO:0000256" key="2">
    <source>
        <dbReference type="SAM" id="Phobius"/>
    </source>
</evidence>
<feature type="domain" description="GGDEF" evidence="6">
    <location>
        <begin position="398"/>
        <end position="531"/>
    </location>
</feature>
<dbReference type="SMART" id="SM00267">
    <property type="entry name" value="GGDEF"/>
    <property type="match status" value="1"/>
</dbReference>
<dbReference type="PROSITE" id="PS50887">
    <property type="entry name" value="GGDEF"/>
    <property type="match status" value="1"/>
</dbReference>
<dbReference type="InterPro" id="IPR000160">
    <property type="entry name" value="GGDEF_dom"/>
</dbReference>
<dbReference type="FunFam" id="3.30.70.270:FF:000001">
    <property type="entry name" value="Diguanylate cyclase domain protein"/>
    <property type="match status" value="1"/>
</dbReference>
<dbReference type="PANTHER" id="PTHR44757">
    <property type="entry name" value="DIGUANYLATE CYCLASE DGCP"/>
    <property type="match status" value="1"/>
</dbReference>
<dbReference type="SUPFAM" id="SSF141868">
    <property type="entry name" value="EAL domain-like"/>
    <property type="match status" value="1"/>
</dbReference>
<dbReference type="InterPro" id="IPR013767">
    <property type="entry name" value="PAS_fold"/>
</dbReference>
<protein>
    <submittedName>
        <fullName evidence="7">EAL domain-containing protein</fullName>
    </submittedName>
</protein>
<dbReference type="InterPro" id="IPR000014">
    <property type="entry name" value="PAS"/>
</dbReference>
<dbReference type="CDD" id="cd01949">
    <property type="entry name" value="GGDEF"/>
    <property type="match status" value="1"/>
</dbReference>
<dbReference type="EMBL" id="JACFXU010000014">
    <property type="protein sequence ID" value="MBA6413030.1"/>
    <property type="molecule type" value="Genomic_DNA"/>
</dbReference>
<dbReference type="InterPro" id="IPR000700">
    <property type="entry name" value="PAS-assoc_C"/>
</dbReference>
<dbReference type="Pfam" id="PF00563">
    <property type="entry name" value="EAL"/>
    <property type="match status" value="1"/>
</dbReference>
<dbReference type="Pfam" id="PF00990">
    <property type="entry name" value="GGDEF"/>
    <property type="match status" value="1"/>
</dbReference>
<accession>A0A7W2YJE0</accession>
<dbReference type="SUPFAM" id="SSF55785">
    <property type="entry name" value="PYP-like sensor domain (PAS domain)"/>
    <property type="match status" value="1"/>
</dbReference>
<proteinExistence type="predicted"/>
<dbReference type="SMART" id="SM00052">
    <property type="entry name" value="EAL"/>
    <property type="match status" value="1"/>
</dbReference>
<dbReference type="Pfam" id="PF00989">
    <property type="entry name" value="PAS"/>
    <property type="match status" value="1"/>
</dbReference>
<dbReference type="Gene3D" id="3.30.70.270">
    <property type="match status" value="1"/>
</dbReference>
<keyword evidence="8" id="KW-1185">Reference proteome</keyword>
<dbReference type="NCBIfam" id="TIGR00254">
    <property type="entry name" value="GGDEF"/>
    <property type="match status" value="1"/>
</dbReference>
<evidence type="ECO:0000313" key="8">
    <source>
        <dbReference type="Proteomes" id="UP000539350"/>
    </source>
</evidence>
<dbReference type="InterPro" id="IPR035919">
    <property type="entry name" value="EAL_sf"/>
</dbReference>
<dbReference type="Proteomes" id="UP000539350">
    <property type="component" value="Unassembled WGS sequence"/>
</dbReference>
<evidence type="ECO:0000259" key="3">
    <source>
        <dbReference type="PROSITE" id="PS50112"/>
    </source>
</evidence>
<evidence type="ECO:0000259" key="4">
    <source>
        <dbReference type="PROSITE" id="PS50113"/>
    </source>
</evidence>
<dbReference type="PROSITE" id="PS50112">
    <property type="entry name" value="PAS"/>
    <property type="match status" value="1"/>
</dbReference>
<dbReference type="Gene3D" id="3.30.450.20">
    <property type="entry name" value="PAS domain"/>
    <property type="match status" value="1"/>
</dbReference>
<feature type="transmembrane region" description="Helical" evidence="2">
    <location>
        <begin position="206"/>
        <end position="227"/>
    </location>
</feature>
<evidence type="ECO:0000256" key="1">
    <source>
        <dbReference type="ARBA" id="ARBA00001946"/>
    </source>
</evidence>
<dbReference type="AlphaFoldDB" id="A0A7W2YJE0"/>
<dbReference type="GO" id="GO:0006355">
    <property type="term" value="P:regulation of DNA-templated transcription"/>
    <property type="evidence" value="ECO:0007669"/>
    <property type="project" value="InterPro"/>
</dbReference>
<dbReference type="InterPro" id="IPR029787">
    <property type="entry name" value="Nucleotide_cyclase"/>
</dbReference>
<keyword evidence="2" id="KW-0812">Transmembrane</keyword>
<feature type="domain" description="PAS" evidence="3">
    <location>
        <begin position="240"/>
        <end position="310"/>
    </location>
</feature>
<dbReference type="InterPro" id="IPR001633">
    <property type="entry name" value="EAL_dom"/>
</dbReference>
<sequence length="793" mass="88873">MSTNDGWYRLTPRLKIAAMVTGLFSLILAAMIFAVAIVQLQSAGTAYALGESIWSRAQLSAVIYFERYAHSGDPLDLEQARNWLAVPLSQQRARELMEAESLDVDKVKAAMIAGRNHPDGLDGMIWLFRHLSGVQGFQRAVVAWRDTDQDLFKLSEIGDALEREWSAARPDRQTMLMLRQQLSTASNNLEMNSLRFRKAIGSVSRWTTSVLSIVSAAVLLLLAFAAWSISVRMTRSAWRTAQNFRAIFEQAAVGIAKVNSQGYALDVNDALCMILGYSKPQLLAMHYKDLLFPEDKQSGRLEQQAVVAGTANSHTFQQRLMNASGEALWARVTVSLGYSQKDHSTHYIVVLEDISESYRMSKELSYQANHDELTGLLNRRAFERHLEEVLSEAQSEHSSHALCFIDLDQFKVVNDTSGHLAGDELLRQVAAIARLSLRKSDVLARLGGDEFGIILRNLSTDVAADIVEKLRAALEDMTFIWEGRSHNVGGSIGVVPITAESSDVSALMRAVDIACYVAKHKGRNQAYLSVADDWQIHEYRIEMEWVNRIQEALQQNRFYLDAQLIVPSLTKGRGLRYEVLVRLRDEEGQTVPPGAFLPAAERFGIAPKIDRWVIEEVFRQLLLHKNHLNTLDACHINLSGRSFDQPGFADFVVERLQHYGIPGHKICFELTETATMHNLADAQEFMTRLRASECSFALDDFGTGLSSFSYLRRLPVDYLKIDGVFVRDIVADKTDLAMVRAINDIGRTLGKKTIAEFVENDETLALLKEMGVDYVQGYGLHYPCGFQDILSGN</sequence>
<keyword evidence="2" id="KW-0472">Membrane</keyword>
<dbReference type="RefSeq" id="WP_182171555.1">
    <property type="nucleotide sequence ID" value="NZ_JACFXU010000014.1"/>
</dbReference>
<name>A0A7W2YJE0_9GAMM</name>
<keyword evidence="2" id="KW-1133">Transmembrane helix</keyword>
<dbReference type="CDD" id="cd00130">
    <property type="entry name" value="PAS"/>
    <property type="match status" value="1"/>
</dbReference>
<dbReference type="CDD" id="cd01948">
    <property type="entry name" value="EAL"/>
    <property type="match status" value="1"/>
</dbReference>
<comment type="caution">
    <text evidence="7">The sequence shown here is derived from an EMBL/GenBank/DDBJ whole genome shotgun (WGS) entry which is preliminary data.</text>
</comment>
<dbReference type="GO" id="GO:0003824">
    <property type="term" value="F:catalytic activity"/>
    <property type="evidence" value="ECO:0007669"/>
    <property type="project" value="UniProtKB-ARBA"/>
</dbReference>
<feature type="domain" description="EAL" evidence="5">
    <location>
        <begin position="542"/>
        <end position="793"/>
    </location>
</feature>
<dbReference type="InterPro" id="IPR043128">
    <property type="entry name" value="Rev_trsase/Diguanyl_cyclase"/>
</dbReference>
<gene>
    <name evidence="7" type="ORF">H2508_07895</name>
</gene>
<dbReference type="NCBIfam" id="TIGR00229">
    <property type="entry name" value="sensory_box"/>
    <property type="match status" value="1"/>
</dbReference>
<dbReference type="SUPFAM" id="SSF55073">
    <property type="entry name" value="Nucleotide cyclase"/>
    <property type="match status" value="1"/>
</dbReference>
<evidence type="ECO:0000313" key="7">
    <source>
        <dbReference type="EMBL" id="MBA6413030.1"/>
    </source>
</evidence>
<dbReference type="InterPro" id="IPR035965">
    <property type="entry name" value="PAS-like_dom_sf"/>
</dbReference>
<feature type="domain" description="PAC" evidence="4">
    <location>
        <begin position="314"/>
        <end position="366"/>
    </location>
</feature>
<comment type="cofactor">
    <cofactor evidence="1">
        <name>Mg(2+)</name>
        <dbReference type="ChEBI" id="CHEBI:18420"/>
    </cofactor>
</comment>
<evidence type="ECO:0000259" key="5">
    <source>
        <dbReference type="PROSITE" id="PS50883"/>
    </source>
</evidence>
<evidence type="ECO:0000259" key="6">
    <source>
        <dbReference type="PROSITE" id="PS50887"/>
    </source>
</evidence>